<evidence type="ECO:0000313" key="1">
    <source>
        <dbReference type="EMBL" id="KAF0725771.1"/>
    </source>
</evidence>
<name>A0A6G0WET1_APHCR</name>
<evidence type="ECO:0008006" key="3">
    <source>
        <dbReference type="Google" id="ProtNLM"/>
    </source>
</evidence>
<dbReference type="PANTHER" id="PTHR33053">
    <property type="entry name" value="PROTEIN, PUTATIVE-RELATED"/>
    <property type="match status" value="1"/>
</dbReference>
<keyword evidence="2" id="KW-1185">Reference proteome</keyword>
<comment type="caution">
    <text evidence="1">The sequence shown here is derived from an EMBL/GenBank/DDBJ whole genome shotgun (WGS) entry which is preliminary data.</text>
</comment>
<reference evidence="1 2" key="1">
    <citation type="submission" date="2019-08" db="EMBL/GenBank/DDBJ databases">
        <title>Whole genome of Aphis craccivora.</title>
        <authorList>
            <person name="Voronova N.V."/>
            <person name="Shulinski R.S."/>
            <person name="Bandarenka Y.V."/>
            <person name="Zhorov D.G."/>
            <person name="Warner D."/>
        </authorList>
    </citation>
    <scope>NUCLEOTIDE SEQUENCE [LARGE SCALE GENOMIC DNA]</scope>
    <source>
        <strain evidence="1">180601</strain>
        <tissue evidence="1">Whole Body</tissue>
    </source>
</reference>
<dbReference type="PANTHER" id="PTHR33053:SF9">
    <property type="entry name" value="AGAP000105-PA"/>
    <property type="match status" value="1"/>
</dbReference>
<dbReference type="Proteomes" id="UP000478052">
    <property type="component" value="Unassembled WGS sequence"/>
</dbReference>
<dbReference type="OrthoDB" id="10028922at2759"/>
<accession>A0A6G0WET1</accession>
<gene>
    <name evidence="1" type="ORF">FWK35_00026371</name>
</gene>
<evidence type="ECO:0000313" key="2">
    <source>
        <dbReference type="Proteomes" id="UP000478052"/>
    </source>
</evidence>
<feature type="non-terminal residue" evidence="1">
    <location>
        <position position="357"/>
    </location>
</feature>
<sequence>MSYSTINKSRKRRRYLEELELIELSYDESGHSEPESRAESIVQPNLPSYSGSLDLNSSLHTPNLVHNLPYIDDTINMCDDEYDTISFSSNSDIEDELIALGALLKVLKMHTCHNYFPVDARTVLKTNIPVQPLQLQTVTPDEIKIVVGIDGLPLTKSSSSCFWPILGYVRHPTYKPYVFLIGLYWGKDKPLNCNPFLLDLVNETKELYQTGFQTVFGRKRVIIDAICCDLPAKSFILKTKGHTGYHSCTRTDEEFHMTNEVSIITEIPGIDIVYSISIDYMHLVCLGVTKKIILLWLGCIKNAPVSIRLQSKKVNDISKELLALKPSVCSDFSRVPRGLNEVARWKAPEFRQLLLYT</sequence>
<dbReference type="AlphaFoldDB" id="A0A6G0WET1"/>
<proteinExistence type="predicted"/>
<protein>
    <recommendedName>
        <fullName evidence="3">DUF4806 domain-containing protein</fullName>
    </recommendedName>
</protein>
<organism evidence="1 2">
    <name type="scientific">Aphis craccivora</name>
    <name type="common">Cowpea aphid</name>
    <dbReference type="NCBI Taxonomy" id="307492"/>
    <lineage>
        <taxon>Eukaryota</taxon>
        <taxon>Metazoa</taxon>
        <taxon>Ecdysozoa</taxon>
        <taxon>Arthropoda</taxon>
        <taxon>Hexapoda</taxon>
        <taxon>Insecta</taxon>
        <taxon>Pterygota</taxon>
        <taxon>Neoptera</taxon>
        <taxon>Paraneoptera</taxon>
        <taxon>Hemiptera</taxon>
        <taxon>Sternorrhyncha</taxon>
        <taxon>Aphidomorpha</taxon>
        <taxon>Aphidoidea</taxon>
        <taxon>Aphididae</taxon>
        <taxon>Aphidini</taxon>
        <taxon>Aphis</taxon>
        <taxon>Aphis</taxon>
    </lineage>
</organism>
<dbReference type="EMBL" id="VUJU01008796">
    <property type="protein sequence ID" value="KAF0725771.1"/>
    <property type="molecule type" value="Genomic_DNA"/>
</dbReference>